<reference evidence="1 2" key="1">
    <citation type="submission" date="2017-11" db="EMBL/GenBank/DDBJ databases">
        <title>De-novo sequencing of pomegranate (Punica granatum L.) genome.</title>
        <authorList>
            <person name="Akparov Z."/>
            <person name="Amiraslanov A."/>
            <person name="Hajiyeva S."/>
            <person name="Abbasov M."/>
            <person name="Kaur K."/>
            <person name="Hamwieh A."/>
            <person name="Solovyev V."/>
            <person name="Salamov A."/>
            <person name="Braich B."/>
            <person name="Kosarev P."/>
            <person name="Mahmoud A."/>
            <person name="Hajiyev E."/>
            <person name="Babayeva S."/>
            <person name="Izzatullayeva V."/>
            <person name="Mammadov A."/>
            <person name="Mammadov A."/>
            <person name="Sharifova S."/>
            <person name="Ojaghi J."/>
            <person name="Eynullazada K."/>
            <person name="Bayramov B."/>
            <person name="Abdulazimova A."/>
            <person name="Shahmuradov I."/>
        </authorList>
    </citation>
    <scope>NUCLEOTIDE SEQUENCE [LARGE SCALE GENOMIC DNA]</scope>
    <source>
        <strain evidence="2">cv. AG2017</strain>
        <tissue evidence="1">Leaf</tissue>
    </source>
</reference>
<dbReference type="PANTHER" id="PTHR44203:SF2">
    <property type="entry name" value="ETO1-LIKE PROTEIN 1"/>
    <property type="match status" value="1"/>
</dbReference>
<dbReference type="AlphaFoldDB" id="A0A2I0I747"/>
<accession>A0A2I0I747</accession>
<gene>
    <name evidence="1" type="ORF">CRG98_039776</name>
</gene>
<dbReference type="SUPFAM" id="SSF48452">
    <property type="entry name" value="TPR-like"/>
    <property type="match status" value="1"/>
</dbReference>
<evidence type="ECO:0000313" key="2">
    <source>
        <dbReference type="Proteomes" id="UP000233551"/>
    </source>
</evidence>
<dbReference type="InterPro" id="IPR044631">
    <property type="entry name" value="ETO1-like"/>
</dbReference>
<comment type="caution">
    <text evidence="1">The sequence shown here is derived from an EMBL/GenBank/DDBJ whole genome shotgun (WGS) entry which is preliminary data.</text>
</comment>
<evidence type="ECO:0000313" key="1">
    <source>
        <dbReference type="EMBL" id="PKI39829.1"/>
    </source>
</evidence>
<dbReference type="GO" id="GO:0010105">
    <property type="term" value="P:negative regulation of ethylene-activated signaling pathway"/>
    <property type="evidence" value="ECO:0007669"/>
    <property type="project" value="InterPro"/>
</dbReference>
<proteinExistence type="predicted"/>
<dbReference type="Proteomes" id="UP000233551">
    <property type="component" value="Unassembled WGS sequence"/>
</dbReference>
<name>A0A2I0I747_PUNGR</name>
<keyword evidence="2" id="KW-1185">Reference proteome</keyword>
<dbReference type="EMBL" id="PGOL01003750">
    <property type="protein sequence ID" value="PKI39829.1"/>
    <property type="molecule type" value="Genomic_DNA"/>
</dbReference>
<protein>
    <submittedName>
        <fullName evidence="1">Uncharacterized protein</fullName>
    </submittedName>
</protein>
<dbReference type="InterPro" id="IPR011990">
    <property type="entry name" value="TPR-like_helical_dom_sf"/>
</dbReference>
<dbReference type="STRING" id="22663.A0A2I0I747"/>
<dbReference type="PANTHER" id="PTHR44203">
    <property type="entry name" value="ETO1-RELATED"/>
    <property type="match status" value="1"/>
</dbReference>
<sequence>MQWEDLGSVTKLDPTLTYPYMYRAASSMRKQDVQGAPSEINRVLGFKLALECLELRFCFYLVLEDDQSAICDVQVILTLSPDYRMFTGRVAAFQLRTLVREHVENWMTADCWMQLYDRWSSEDDIRHCEEGLQKAEDYIKIKRSFEAFFLKAFALADSSRDPSCSSTVVSLLEDTLKCPSDRLRKGQFQVHRFMLVAVSLSLLLLSFAPTFQIRCTRAHQGLARVHYLWNEKAAAYEEMTKLIEKAWNNASAYKKRSEYCERELTKADLEMVTKLDPLRVYPYRYRAAG</sequence>
<organism evidence="1 2">
    <name type="scientific">Punica granatum</name>
    <name type="common">Pomegranate</name>
    <dbReference type="NCBI Taxonomy" id="22663"/>
    <lineage>
        <taxon>Eukaryota</taxon>
        <taxon>Viridiplantae</taxon>
        <taxon>Streptophyta</taxon>
        <taxon>Embryophyta</taxon>
        <taxon>Tracheophyta</taxon>
        <taxon>Spermatophyta</taxon>
        <taxon>Magnoliopsida</taxon>
        <taxon>eudicotyledons</taxon>
        <taxon>Gunneridae</taxon>
        <taxon>Pentapetalae</taxon>
        <taxon>rosids</taxon>
        <taxon>malvids</taxon>
        <taxon>Myrtales</taxon>
        <taxon>Lythraceae</taxon>
        <taxon>Punica</taxon>
    </lineage>
</organism>